<reference evidence="3 4" key="2">
    <citation type="journal article" date="2008" name="Nature">
        <title>The Phaeodactylum genome reveals the evolutionary history of diatom genomes.</title>
        <authorList>
            <person name="Bowler C."/>
            <person name="Allen A.E."/>
            <person name="Badger J.H."/>
            <person name="Grimwood J."/>
            <person name="Jabbari K."/>
            <person name="Kuo A."/>
            <person name="Maheswari U."/>
            <person name="Martens C."/>
            <person name="Maumus F."/>
            <person name="Otillar R.P."/>
            <person name="Rayko E."/>
            <person name="Salamov A."/>
            <person name="Vandepoele K."/>
            <person name="Beszteri B."/>
            <person name="Gruber A."/>
            <person name="Heijde M."/>
            <person name="Katinka M."/>
            <person name="Mock T."/>
            <person name="Valentin K."/>
            <person name="Verret F."/>
            <person name="Berges J.A."/>
            <person name="Brownlee C."/>
            <person name="Cadoret J.P."/>
            <person name="Chiovitti A."/>
            <person name="Choi C.J."/>
            <person name="Coesel S."/>
            <person name="De Martino A."/>
            <person name="Detter J.C."/>
            <person name="Durkin C."/>
            <person name="Falciatore A."/>
            <person name="Fournet J."/>
            <person name="Haruta M."/>
            <person name="Huysman M.J."/>
            <person name="Jenkins B.D."/>
            <person name="Jiroutova K."/>
            <person name="Jorgensen R.E."/>
            <person name="Joubert Y."/>
            <person name="Kaplan A."/>
            <person name="Kroger N."/>
            <person name="Kroth P.G."/>
            <person name="La Roche J."/>
            <person name="Lindquist E."/>
            <person name="Lommer M."/>
            <person name="Martin-Jezequel V."/>
            <person name="Lopez P.J."/>
            <person name="Lucas S."/>
            <person name="Mangogna M."/>
            <person name="McGinnis K."/>
            <person name="Medlin L.K."/>
            <person name="Montsant A."/>
            <person name="Oudot-Le Secq M.P."/>
            <person name="Napoli C."/>
            <person name="Obornik M."/>
            <person name="Parker M.S."/>
            <person name="Petit J.L."/>
            <person name="Porcel B.M."/>
            <person name="Poulsen N."/>
            <person name="Robison M."/>
            <person name="Rychlewski L."/>
            <person name="Rynearson T.A."/>
            <person name="Schmutz J."/>
            <person name="Shapiro H."/>
            <person name="Siaut M."/>
            <person name="Stanley M."/>
            <person name="Sussman M.R."/>
            <person name="Taylor A.R."/>
            <person name="Vardi A."/>
            <person name="von Dassow P."/>
            <person name="Vyverman W."/>
            <person name="Willis A."/>
            <person name="Wyrwicz L.S."/>
            <person name="Rokhsar D.S."/>
            <person name="Weissenbach J."/>
            <person name="Armbrust E.V."/>
            <person name="Green B.R."/>
            <person name="Van de Peer Y."/>
            <person name="Grigoriev I.V."/>
        </authorList>
    </citation>
    <scope>NUCLEOTIDE SEQUENCE [LARGE SCALE GENOMIC DNA]</scope>
    <source>
        <strain evidence="3 4">CCMP1335</strain>
    </source>
</reference>
<dbReference type="EMBL" id="CM000639">
    <property type="protein sequence ID" value="EED95080.1"/>
    <property type="molecule type" value="Genomic_DNA"/>
</dbReference>
<protein>
    <recommendedName>
        <fullName evidence="2">BTB domain-containing protein</fullName>
    </recommendedName>
</protein>
<dbReference type="eggNOG" id="ENOG502SX3D">
    <property type="taxonomic scope" value="Eukaryota"/>
</dbReference>
<proteinExistence type="predicted"/>
<keyword evidence="4" id="KW-1185">Reference proteome</keyword>
<dbReference type="Gene3D" id="3.30.710.10">
    <property type="entry name" value="Potassium Channel Kv1.1, Chain A"/>
    <property type="match status" value="1"/>
</dbReference>
<feature type="region of interest" description="Disordered" evidence="1">
    <location>
        <begin position="1"/>
        <end position="29"/>
    </location>
</feature>
<feature type="compositionally biased region" description="Polar residues" evidence="1">
    <location>
        <begin position="1"/>
        <end position="14"/>
    </location>
</feature>
<accession>B8BTE7</accession>
<dbReference type="InterPro" id="IPR000210">
    <property type="entry name" value="BTB/POZ_dom"/>
</dbReference>
<reference evidence="3 4" key="1">
    <citation type="journal article" date="2004" name="Science">
        <title>The genome of the diatom Thalassiosira pseudonana: ecology, evolution, and metabolism.</title>
        <authorList>
            <person name="Armbrust E.V."/>
            <person name="Berges J.A."/>
            <person name="Bowler C."/>
            <person name="Green B.R."/>
            <person name="Martinez D."/>
            <person name="Putnam N.H."/>
            <person name="Zhou S."/>
            <person name="Allen A.E."/>
            <person name="Apt K.E."/>
            <person name="Bechner M."/>
            <person name="Brzezinski M.A."/>
            <person name="Chaal B.K."/>
            <person name="Chiovitti A."/>
            <person name="Davis A.K."/>
            <person name="Demarest M.S."/>
            <person name="Detter J.C."/>
            <person name="Glavina T."/>
            <person name="Goodstein D."/>
            <person name="Hadi M.Z."/>
            <person name="Hellsten U."/>
            <person name="Hildebrand M."/>
            <person name="Jenkins B.D."/>
            <person name="Jurka J."/>
            <person name="Kapitonov V.V."/>
            <person name="Kroger N."/>
            <person name="Lau W.W."/>
            <person name="Lane T.W."/>
            <person name="Larimer F.W."/>
            <person name="Lippmeier J.C."/>
            <person name="Lucas S."/>
            <person name="Medina M."/>
            <person name="Montsant A."/>
            <person name="Obornik M."/>
            <person name="Parker M.S."/>
            <person name="Palenik B."/>
            <person name="Pazour G.J."/>
            <person name="Richardson P.M."/>
            <person name="Rynearson T.A."/>
            <person name="Saito M.A."/>
            <person name="Schwartz D.C."/>
            <person name="Thamatrakoln K."/>
            <person name="Valentin K."/>
            <person name="Vardi A."/>
            <person name="Wilkerson F.P."/>
            <person name="Rokhsar D.S."/>
        </authorList>
    </citation>
    <scope>NUCLEOTIDE SEQUENCE [LARGE SCALE GENOMIC DNA]</scope>
    <source>
        <strain evidence="3 4">CCMP1335</strain>
    </source>
</reference>
<dbReference type="OMA" id="RYALDTM"/>
<name>B8BTE7_THAPS</name>
<feature type="domain" description="BTB" evidence="2">
    <location>
        <begin position="163"/>
        <end position="267"/>
    </location>
</feature>
<organism evidence="3 4">
    <name type="scientific">Thalassiosira pseudonana</name>
    <name type="common">Marine diatom</name>
    <name type="synonym">Cyclotella nana</name>
    <dbReference type="NCBI Taxonomy" id="35128"/>
    <lineage>
        <taxon>Eukaryota</taxon>
        <taxon>Sar</taxon>
        <taxon>Stramenopiles</taxon>
        <taxon>Ochrophyta</taxon>
        <taxon>Bacillariophyta</taxon>
        <taxon>Coscinodiscophyceae</taxon>
        <taxon>Thalassiosirophycidae</taxon>
        <taxon>Thalassiosirales</taxon>
        <taxon>Thalassiosiraceae</taxon>
        <taxon>Thalassiosira</taxon>
    </lineage>
</organism>
<gene>
    <name evidence="3" type="ORF">THAPSDRAFT_21119</name>
</gene>
<sequence length="594" mass="66729">MKTTSMNRSASSPLEISPPARGVGRTSSGRRMFQSLNNAASLTRRQSSASDITMDLAGLGTDNIEAKPKKKGFFYSKTWREYKKRRNAKHKEISDEGSSISGEIMINRDLTRRKRSSFLKGNSVKDLNATNVTAYLAARIEAERPKISEVYIHSSAILVGMSKSHMLDVALVGNDDIPVRASRFILGCYSKLLEEVFFKQRECSMYDEEKQTIVVDFCNSQVLKAAVHHCFSGELPSDFNVDRPDEDVARNLAQLDHVAKTFQLRALGEVVYRAARTLINRRTVLACAVFDELSLRHGVGSVDSTCIKRYALDTMREMPMDTLLGGGVQWMKEESVMSIMQDQDLDVDEFYMFKILKAWEGGATRTNDRLAKARKMAKHIELKFIEAELIKSQISNSGYFEDADIAEAIKLIEETLANRDPHEMERVLVEGAGTPIVNGIYLRVEEELGMSEEEILFVKEADDGFSDVGLYLYGTKWHIAMCADYSNCFYSCVDDPGKTAANELVPRNGWTTTYGGEDPPPACTYLPNTRAARLGLDGTVLAPNLEEMMDPTIAEKRRSGYFEKQNHDTIEKRTMTLEQMMNLPEDRGDVFTSP</sequence>
<evidence type="ECO:0000259" key="2">
    <source>
        <dbReference type="Pfam" id="PF00651"/>
    </source>
</evidence>
<dbReference type="KEGG" id="tps:THAPSDRAFT_21119"/>
<dbReference type="AlphaFoldDB" id="B8BTE7"/>
<dbReference type="HOGENOM" id="CLU_459698_0_0_1"/>
<dbReference type="InParanoid" id="B8BTE7"/>
<dbReference type="CDD" id="cd18186">
    <property type="entry name" value="BTB_POZ_ZBTB_KLHL-like"/>
    <property type="match status" value="1"/>
</dbReference>
<dbReference type="InterPro" id="IPR011333">
    <property type="entry name" value="SKP1/BTB/POZ_sf"/>
</dbReference>
<evidence type="ECO:0000313" key="4">
    <source>
        <dbReference type="Proteomes" id="UP000001449"/>
    </source>
</evidence>
<dbReference type="Pfam" id="PF00651">
    <property type="entry name" value="BTB"/>
    <property type="match status" value="1"/>
</dbReference>
<dbReference type="GeneID" id="7442199"/>
<dbReference type="Proteomes" id="UP000001449">
    <property type="component" value="Chromosome 2"/>
</dbReference>
<dbReference type="PaxDb" id="35128-Thaps21119"/>
<evidence type="ECO:0000313" key="3">
    <source>
        <dbReference type="EMBL" id="EED95080.1"/>
    </source>
</evidence>
<dbReference type="RefSeq" id="XP_002287637.1">
    <property type="nucleotide sequence ID" value="XM_002287601.1"/>
</dbReference>
<evidence type="ECO:0000256" key="1">
    <source>
        <dbReference type="SAM" id="MobiDB-lite"/>
    </source>
</evidence>